<dbReference type="GeneID" id="77803853"/>
<keyword evidence="2" id="KW-0732">Signal</keyword>
<feature type="compositionally biased region" description="Basic and acidic residues" evidence="1">
    <location>
        <begin position="313"/>
        <end position="344"/>
    </location>
</feature>
<reference evidence="3" key="1">
    <citation type="submission" date="2022-10" db="EMBL/GenBank/DDBJ databases">
        <title>Puccinia triticina Genome sequencing and assembly.</title>
        <authorList>
            <person name="Li C."/>
        </authorList>
    </citation>
    <scope>NUCLEOTIDE SEQUENCE</scope>
    <source>
        <strain evidence="3">Pt15</strain>
    </source>
</reference>
<feature type="region of interest" description="Disordered" evidence="1">
    <location>
        <begin position="82"/>
        <end position="255"/>
    </location>
</feature>
<organism evidence="3 4">
    <name type="scientific">Puccinia triticina</name>
    <dbReference type="NCBI Taxonomy" id="208348"/>
    <lineage>
        <taxon>Eukaryota</taxon>
        <taxon>Fungi</taxon>
        <taxon>Dikarya</taxon>
        <taxon>Basidiomycota</taxon>
        <taxon>Pucciniomycotina</taxon>
        <taxon>Pucciniomycetes</taxon>
        <taxon>Pucciniales</taxon>
        <taxon>Pucciniaceae</taxon>
        <taxon>Puccinia</taxon>
    </lineage>
</organism>
<sequence length="383" mass="40313">MHSARSRSAFLLAVLAITQEYSSYPIGALRESSNALGSAPLSAARHEMISGQANRRIRKKAHLVQPRSGQAGTISQQLSQIIGSSPPKDLVPLIELPEPQGPEKLSPPAAEQKPQDKHAPDADHSQGLPPNPALGQNSPIQKDSGKGHEQNTQNPPPSIDDTFPAESEDAPNPDGKPQPDGHAKPRGDDQPPPGLRAGPPAQKEDGAEGHPPPPVTDAKGPVAHPVTLPSGAPHPAGDVYAQPGPQGPETAKADRTEIAAIAGIHIERVDTITPASSLAHPPALPGLDVHDGPKDQPLEKDHPPTPPPSSPHNEPKDHLPAPEHGHVVPCKDHLSAKDHPEPKQVELPVGLRITDDSKNGTPGEHGVHAIRITSENLKIELTF</sequence>
<name>A0ABY7D8Z4_9BASI</name>
<evidence type="ECO:0000313" key="4">
    <source>
        <dbReference type="Proteomes" id="UP001164743"/>
    </source>
</evidence>
<evidence type="ECO:0000256" key="1">
    <source>
        <dbReference type="SAM" id="MobiDB-lite"/>
    </source>
</evidence>
<feature type="compositionally biased region" description="Basic and acidic residues" evidence="1">
    <location>
        <begin position="288"/>
        <end position="303"/>
    </location>
</feature>
<gene>
    <name evidence="3" type="ORF">PtA15_14A260</name>
</gene>
<feature type="chain" id="PRO_5046998260" evidence="2">
    <location>
        <begin position="24"/>
        <end position="383"/>
    </location>
</feature>
<dbReference type="RefSeq" id="XP_053026932.1">
    <property type="nucleotide sequence ID" value="XM_053162958.1"/>
</dbReference>
<proteinExistence type="predicted"/>
<accession>A0ABY7D8Z4</accession>
<feature type="signal peptide" evidence="2">
    <location>
        <begin position="1"/>
        <end position="23"/>
    </location>
</feature>
<keyword evidence="4" id="KW-1185">Reference proteome</keyword>
<dbReference type="Proteomes" id="UP001164743">
    <property type="component" value="Chromosome 14A"/>
</dbReference>
<feature type="region of interest" description="Disordered" evidence="1">
    <location>
        <begin position="276"/>
        <end position="366"/>
    </location>
</feature>
<feature type="compositionally biased region" description="Basic and acidic residues" evidence="1">
    <location>
        <begin position="177"/>
        <end position="189"/>
    </location>
</feature>
<evidence type="ECO:0000313" key="3">
    <source>
        <dbReference type="EMBL" id="WAQ91377.1"/>
    </source>
</evidence>
<dbReference type="EMBL" id="CP110434">
    <property type="protein sequence ID" value="WAQ91377.1"/>
    <property type="molecule type" value="Genomic_DNA"/>
</dbReference>
<feature type="compositionally biased region" description="Basic and acidic residues" evidence="1">
    <location>
        <begin position="113"/>
        <end position="124"/>
    </location>
</feature>
<evidence type="ECO:0000256" key="2">
    <source>
        <dbReference type="SAM" id="SignalP"/>
    </source>
</evidence>
<protein>
    <submittedName>
        <fullName evidence="3">Uncharacterized protein</fullName>
    </submittedName>
</protein>